<dbReference type="CDD" id="cd19531">
    <property type="entry name" value="LCL_NRPS-like"/>
    <property type="match status" value="1"/>
</dbReference>
<dbReference type="NCBIfam" id="TIGR01733">
    <property type="entry name" value="AA-adenyl-dom"/>
    <property type="match status" value="2"/>
</dbReference>
<reference evidence="8 9" key="1">
    <citation type="submission" date="2016-11" db="EMBL/GenBank/DDBJ databases">
        <authorList>
            <person name="Jaros S."/>
            <person name="Januszkiewicz K."/>
            <person name="Wedrychowicz H."/>
        </authorList>
    </citation>
    <scope>NUCLEOTIDE SEQUENCE [LARGE SCALE GENOMIC DNA]</scope>
    <source>
        <strain evidence="8 9">DSM 15930</strain>
    </source>
</reference>
<name>A0A1M7JFC4_9FIRM</name>
<keyword evidence="3" id="KW-0596">Phosphopantetheine</keyword>
<evidence type="ECO:0000256" key="5">
    <source>
        <dbReference type="ARBA" id="ARBA00022737"/>
    </source>
</evidence>
<evidence type="ECO:0000256" key="2">
    <source>
        <dbReference type="ARBA" id="ARBA00006432"/>
    </source>
</evidence>
<accession>A0A1M7JFC4</accession>
<dbReference type="GO" id="GO:0031177">
    <property type="term" value="F:phosphopantetheine binding"/>
    <property type="evidence" value="ECO:0007669"/>
    <property type="project" value="TreeGrafter"/>
</dbReference>
<dbReference type="InterPro" id="IPR020845">
    <property type="entry name" value="AMP-binding_CS"/>
</dbReference>
<dbReference type="Gene3D" id="2.30.38.10">
    <property type="entry name" value="Luciferase, Domain 3"/>
    <property type="match status" value="2"/>
</dbReference>
<dbReference type="InterPro" id="IPR023213">
    <property type="entry name" value="CAT-like_dom_sf"/>
</dbReference>
<dbReference type="SUPFAM" id="SSF56801">
    <property type="entry name" value="Acetyl-CoA synthetase-like"/>
    <property type="match status" value="2"/>
</dbReference>
<keyword evidence="6" id="KW-0045">Antibiotic biosynthesis</keyword>
<evidence type="ECO:0000256" key="1">
    <source>
        <dbReference type="ARBA" id="ARBA00001957"/>
    </source>
</evidence>
<dbReference type="SUPFAM" id="SSF52777">
    <property type="entry name" value="CoA-dependent acyltransferases"/>
    <property type="match status" value="5"/>
</dbReference>
<sequence>MVMREYTKQKHLIYSIQKNNYPGLIEEDCFIGFPADYSLVQEVSLSKKIFEKTLDKGLCEAIDKFHETVKVSKKSIFLSALMILLNNYTRESKVIVHSPIEDWSNVEVKNLYDFVSNVLVYKVSMDKSKSVNNTLCDVSDIIMEANQYHKEFIRNIDNRSELDVLMVDKQILTVQFIYSDIHNANTDTSDKKENPLYADITLCVIEKGNENEVYIQYNKELYMDVTVQYILNHYVKTLHEIIDKSNSSVGDIDIITEEEKNSILNYYNNTTLTYPDDMTIPELFERQVALCGNHTAVVINNESVTYQELNQKSNCIAFQLRTVGVQANDIVGIMVDRSINMIASIIGVLKSGAAYLPIDPTYPAERIKYILLDSKPKQIITDYYKEQIPSNIQIIDLKNKDLWNNGGENFKIANSQNDLAYIIYTSGSTGKPKGVMVEHRGVVSLKSFFCQEYRITKEDKILQFANISFDASVWEITMALLNGATLILVPTDTIADTEKFELYCKEKKVTVATLPPIYCMALKNFAVRLLITAGSEANEKLIHKYKECCHYVNAYGPTETTVCATHWRYDEKEACSGNIPIGKPIANTQVYILDNDKLCGVGIPGEICVSGVGVARGYINQPELSNQKFIENKFGSGKLYRTGDLGRWLPNGNIEFIGRIDMQVKIRGFRIELGEIEYAIRKNTSINDVAIFTHKDTNGENVIYACMVANCILNMEDMRDFLEKTLPYYMIPNHMIQVEAIPVTRNGKIDKHALLNNMRRDDRIYEPPTTEYEKLACQCFEEILKLNNVGINESFFELGGHSIGVGILVNMIEEKVQIRLLNKDIFKEKTPARIAALLEQGKKVSYNPITKVEKQEYYPITSPQQRLFMVAQMDETGIAYNLPCVYKVNGLLDKLRVQEALEDIVQRNEIFRTCFHIINGETMAHIKEKEEICLTFMNLEMNRIDDIMLTFNRPFNLNKDPLMRVLIGYTADNTSIVFLNFHHIIMDGISMNIFWREFTRLYNGEKPTSSDIQFKDYAAWIRKEEFIHENLYWRERLSTEVEPFNLPVDYQRPALQSFEGRSISEYMSIDNVDNIHELAKKTGCTDFMIYMSALMLLLSKYSGQEDILIGSVVSGRTHKDLESIMGMFVNTIIYRGHCKENHSYLDFLFELQQQCIEVYDNQRLPFEQIVALSGVKRELSHNPLYDVMFVFQDYNEEIPKLDGMSCHELAKDEWNKSCKNDLTVIIHKVDRSYRITFEYCDKLFSEWNMQYMLAHYIEILSEITLYSDKTLGEINGVNTFEEKRIIHEFNKACSANYEESSIQKVFENIVEKQPNHIALVFKNKKLTYKDLNDRANAVAEELQNRSVTKMDIVGIMAERSVEMIIGILGIIKSGATYIPIDPGYPKERINYMISDCKPKIILTYHVQIDSEVPSLRLEEMYHLKTTRNVIGNAGLSDLAYIIYTSGTTGKPKGVMVENKGVVNLANFFQSNYHIDKNDNILQFANISFDASVWEITMALLTGATLVVLPPDLMMDTEKFEEYCQTNKVTVATLPPQYYLSLKNFEPRLLITAGSESSKKLLNKIPNTVQYINAYGPTETTVCATHWKYTDKAFDRNSVPIGIPIDNTQVYILSNNKLCGIGIPGEIYIGGIGLARGYLNQIELTNKKFIKNPYGEGKIYASGDIGRWLPDGKIEYLGRVDEQVKIRGYRIELAEIDSAIKQCYGVEDAITIVTEDFSGDKIICSYYVSESNISSSEVKQQIKTILPTYMIPVHIIQTKSIVLNRNGKVDKSKLQKPIYVESDEIITFSNEEERILLRAFQDVLQCSAVSTKDDFFDLGGDSIKAIRLVSQIREDGYSVTVKDIMLYSTVSEIAKHMEKQGKTQNVEENVNGVCPLSHIQRKFFKWNLKNRNHFNQSIMLRTKKLDKQALERVLHAIVEKHDMLRSTYQGEEQVIMPVEEANLYDIEYHDISSYNKESQSDIIEKLCEVIQSSINILSGPLMKVGIFTGKEEDYVMIAIHHLVVDAISWKILLDDLNRGYSQVIMQQSIQLTKKTISYKSWILHVNEYATNTGFEKERKYWDKIKKSAELFYVKDDCFVFNASTNRALSYKKSVVNSELTNKLTHKALKKYSTKVNDLLLTALARTLYHVTHNSNIVISLESHGRHDVGKNVQNDGTIGWFTNIYPVEIPVKDCIKDDIITTKECLRSIPNNGMGISLLEDYDSLITDVIFNYLGELNYKEADKENKLVVVDMSTGKNIADDNLMVYGIMIDAQIVNETVIISLQYDNGRYSDCYIDNFLSHYNTCLQEIIEHCTSDEEIIKTVSDVGAKDLEEFELDELNNLLEMLN</sequence>
<feature type="domain" description="Carrier" evidence="7">
    <location>
        <begin position="1786"/>
        <end position="1860"/>
    </location>
</feature>
<dbReference type="OrthoDB" id="9778383at2"/>
<proteinExistence type="inferred from homology"/>
<dbReference type="Proteomes" id="UP000184038">
    <property type="component" value="Unassembled WGS sequence"/>
</dbReference>
<dbReference type="GO" id="GO:0044550">
    <property type="term" value="P:secondary metabolite biosynthetic process"/>
    <property type="evidence" value="ECO:0007669"/>
    <property type="project" value="TreeGrafter"/>
</dbReference>
<organism evidence="8 9">
    <name type="scientific">Anaerosporobacter mobilis DSM 15930</name>
    <dbReference type="NCBI Taxonomy" id="1120996"/>
    <lineage>
        <taxon>Bacteria</taxon>
        <taxon>Bacillati</taxon>
        <taxon>Bacillota</taxon>
        <taxon>Clostridia</taxon>
        <taxon>Lachnospirales</taxon>
        <taxon>Lachnospiraceae</taxon>
        <taxon>Anaerosporobacter</taxon>
    </lineage>
</organism>
<dbReference type="GO" id="GO:0043041">
    <property type="term" value="P:amino acid activation for nonribosomal peptide biosynthetic process"/>
    <property type="evidence" value="ECO:0007669"/>
    <property type="project" value="TreeGrafter"/>
</dbReference>
<keyword evidence="5" id="KW-0677">Repeat</keyword>
<keyword evidence="4" id="KW-0597">Phosphoprotein</keyword>
<dbReference type="NCBIfam" id="NF003417">
    <property type="entry name" value="PRK04813.1"/>
    <property type="match status" value="2"/>
</dbReference>
<dbReference type="Pfam" id="PF00550">
    <property type="entry name" value="PP-binding"/>
    <property type="match status" value="2"/>
</dbReference>
<dbReference type="PROSITE" id="PS00012">
    <property type="entry name" value="PHOSPHOPANTETHEINE"/>
    <property type="match status" value="1"/>
</dbReference>
<dbReference type="FunFam" id="3.40.50.12780:FF:000012">
    <property type="entry name" value="Non-ribosomal peptide synthetase"/>
    <property type="match status" value="1"/>
</dbReference>
<dbReference type="InterPro" id="IPR025110">
    <property type="entry name" value="AMP-bd_C"/>
</dbReference>
<evidence type="ECO:0000256" key="3">
    <source>
        <dbReference type="ARBA" id="ARBA00022450"/>
    </source>
</evidence>
<dbReference type="Pfam" id="PF00501">
    <property type="entry name" value="AMP-binding"/>
    <property type="match status" value="2"/>
</dbReference>
<evidence type="ECO:0000313" key="9">
    <source>
        <dbReference type="Proteomes" id="UP000184038"/>
    </source>
</evidence>
<evidence type="ECO:0000256" key="6">
    <source>
        <dbReference type="ARBA" id="ARBA00023194"/>
    </source>
</evidence>
<dbReference type="STRING" id="1120996.SAMN02746066_02238"/>
<dbReference type="InterPro" id="IPR036736">
    <property type="entry name" value="ACP-like_sf"/>
</dbReference>
<dbReference type="InterPro" id="IPR045851">
    <property type="entry name" value="AMP-bd_C_sf"/>
</dbReference>
<dbReference type="NCBIfam" id="TIGR01720">
    <property type="entry name" value="NRPS-para261"/>
    <property type="match status" value="1"/>
</dbReference>
<dbReference type="Gene3D" id="3.30.559.10">
    <property type="entry name" value="Chloramphenicol acetyltransferase-like domain"/>
    <property type="match status" value="2"/>
</dbReference>
<dbReference type="Gene3D" id="1.10.1200.10">
    <property type="entry name" value="ACP-like"/>
    <property type="match status" value="2"/>
</dbReference>
<comment type="similarity">
    <text evidence="2">Belongs to the ATP-dependent AMP-binding enzyme family.</text>
</comment>
<dbReference type="InterPro" id="IPR001242">
    <property type="entry name" value="Condensation_dom"/>
</dbReference>
<dbReference type="PRINTS" id="PR00154">
    <property type="entry name" value="AMPBINDING"/>
</dbReference>
<dbReference type="CDD" id="cd05930">
    <property type="entry name" value="A_NRPS"/>
    <property type="match status" value="1"/>
</dbReference>
<dbReference type="InterPro" id="IPR009081">
    <property type="entry name" value="PP-bd_ACP"/>
</dbReference>
<dbReference type="GO" id="GO:0003824">
    <property type="term" value="F:catalytic activity"/>
    <property type="evidence" value="ECO:0007669"/>
    <property type="project" value="InterPro"/>
</dbReference>
<gene>
    <name evidence="8" type="ORF">SAMN02746066_02238</name>
</gene>
<dbReference type="InterPro" id="IPR006162">
    <property type="entry name" value="Ppantetheine_attach_site"/>
</dbReference>
<evidence type="ECO:0000313" key="8">
    <source>
        <dbReference type="EMBL" id="SHM51676.1"/>
    </source>
</evidence>
<dbReference type="SUPFAM" id="SSF47336">
    <property type="entry name" value="ACP-like"/>
    <property type="match status" value="2"/>
</dbReference>
<dbReference type="PROSITE" id="PS50075">
    <property type="entry name" value="CARRIER"/>
    <property type="match status" value="2"/>
</dbReference>
<comment type="cofactor">
    <cofactor evidence="1">
        <name>pantetheine 4'-phosphate</name>
        <dbReference type="ChEBI" id="CHEBI:47942"/>
    </cofactor>
</comment>
<dbReference type="GO" id="GO:0008610">
    <property type="term" value="P:lipid biosynthetic process"/>
    <property type="evidence" value="ECO:0007669"/>
    <property type="project" value="UniProtKB-ARBA"/>
</dbReference>
<dbReference type="Pfam" id="PF13193">
    <property type="entry name" value="AMP-binding_C"/>
    <property type="match status" value="1"/>
</dbReference>
<dbReference type="InterPro" id="IPR010060">
    <property type="entry name" value="NRPS_synth"/>
</dbReference>
<dbReference type="PANTHER" id="PTHR45527">
    <property type="entry name" value="NONRIBOSOMAL PEPTIDE SYNTHETASE"/>
    <property type="match status" value="1"/>
</dbReference>
<feature type="domain" description="Carrier" evidence="7">
    <location>
        <begin position="767"/>
        <end position="842"/>
    </location>
</feature>
<dbReference type="PANTHER" id="PTHR45527:SF1">
    <property type="entry name" value="FATTY ACID SYNTHASE"/>
    <property type="match status" value="1"/>
</dbReference>
<keyword evidence="9" id="KW-1185">Reference proteome</keyword>
<dbReference type="Gene3D" id="3.30.300.30">
    <property type="match status" value="2"/>
</dbReference>
<dbReference type="InterPro" id="IPR010071">
    <property type="entry name" value="AA_adenyl_dom"/>
</dbReference>
<evidence type="ECO:0000256" key="4">
    <source>
        <dbReference type="ARBA" id="ARBA00022553"/>
    </source>
</evidence>
<protein>
    <submittedName>
        <fullName evidence="8">Surfactin family lipopeptide synthetase A</fullName>
    </submittedName>
</protein>
<dbReference type="GO" id="GO:0017000">
    <property type="term" value="P:antibiotic biosynthetic process"/>
    <property type="evidence" value="ECO:0007669"/>
    <property type="project" value="UniProtKB-KW"/>
</dbReference>
<evidence type="ECO:0000259" key="7">
    <source>
        <dbReference type="PROSITE" id="PS50075"/>
    </source>
</evidence>
<dbReference type="Gene3D" id="3.30.559.30">
    <property type="entry name" value="Nonribosomal peptide synthetase, condensation domain"/>
    <property type="match status" value="3"/>
</dbReference>
<dbReference type="Gene3D" id="3.40.50.980">
    <property type="match status" value="4"/>
</dbReference>
<dbReference type="PROSITE" id="PS00455">
    <property type="entry name" value="AMP_BINDING"/>
    <property type="match status" value="2"/>
</dbReference>
<dbReference type="InterPro" id="IPR000873">
    <property type="entry name" value="AMP-dep_synth/lig_dom"/>
</dbReference>
<dbReference type="EMBL" id="FRCP01000011">
    <property type="protein sequence ID" value="SHM51676.1"/>
    <property type="molecule type" value="Genomic_DNA"/>
</dbReference>
<dbReference type="GO" id="GO:0005829">
    <property type="term" value="C:cytosol"/>
    <property type="evidence" value="ECO:0007669"/>
    <property type="project" value="TreeGrafter"/>
</dbReference>
<dbReference type="Pfam" id="PF00668">
    <property type="entry name" value="Condensation"/>
    <property type="match status" value="3"/>
</dbReference>
<dbReference type="InterPro" id="IPR020459">
    <property type="entry name" value="AMP-binding"/>
</dbReference>
<dbReference type="FunFam" id="3.40.50.980:FF:000001">
    <property type="entry name" value="Non-ribosomal peptide synthetase"/>
    <property type="match status" value="2"/>
</dbReference>